<feature type="compositionally biased region" description="Basic and acidic residues" evidence="1">
    <location>
        <begin position="154"/>
        <end position="187"/>
    </location>
</feature>
<feature type="compositionally biased region" description="Basic and acidic residues" evidence="1">
    <location>
        <begin position="134"/>
        <end position="143"/>
    </location>
</feature>
<dbReference type="EMBL" id="JAPWIJ010000015">
    <property type="protein sequence ID" value="MCZ4521902.1"/>
    <property type="molecule type" value="Genomic_DNA"/>
</dbReference>
<feature type="region of interest" description="Disordered" evidence="1">
    <location>
        <begin position="132"/>
        <end position="187"/>
    </location>
</feature>
<feature type="region of interest" description="Disordered" evidence="1">
    <location>
        <begin position="45"/>
        <end position="93"/>
    </location>
</feature>
<comment type="caution">
    <text evidence="2">The sequence shown here is derived from an EMBL/GenBank/DDBJ whole genome shotgun (WGS) entry which is preliminary data.</text>
</comment>
<sequence length="187" mass="19011">MSESGADGTASDLQVVDDVLAAVAGRPRLAPLAAAAAALAAELGTVEPEPTGPDRGAPPGTVPDVDVPQVTRPRIDQPLGDPPPGAPLGGTVPGIIDAELVDDMPVGAGGGYMGDAGSGVIGDFTESGVPTWDGVRDKVDHRSGTAVGAEELDRESRAGRDLDTQWNERQEAGRKKLDEIRKSMGGS</sequence>
<evidence type="ECO:0000313" key="2">
    <source>
        <dbReference type="EMBL" id="MCZ4521902.1"/>
    </source>
</evidence>
<evidence type="ECO:0000313" key="3">
    <source>
        <dbReference type="Proteomes" id="UP001081071"/>
    </source>
</evidence>
<organism evidence="2 3">
    <name type="scientific">Rhodococcus ruber</name>
    <dbReference type="NCBI Taxonomy" id="1830"/>
    <lineage>
        <taxon>Bacteria</taxon>
        <taxon>Bacillati</taxon>
        <taxon>Actinomycetota</taxon>
        <taxon>Actinomycetes</taxon>
        <taxon>Mycobacteriales</taxon>
        <taxon>Nocardiaceae</taxon>
        <taxon>Rhodococcus</taxon>
    </lineage>
</organism>
<name>A0ABT4MLP5_9NOCA</name>
<reference evidence="2" key="1">
    <citation type="submission" date="2022-12" db="EMBL/GenBank/DDBJ databases">
        <authorList>
            <person name="Krivoruchko A.V."/>
            <person name="Elkin A."/>
        </authorList>
    </citation>
    <scope>NUCLEOTIDE SEQUENCE</scope>
    <source>
        <strain evidence="2">IEGM 1391</strain>
    </source>
</reference>
<dbReference type="RefSeq" id="WP_269608348.1">
    <property type="nucleotide sequence ID" value="NZ_JAPWIJ010000015.1"/>
</dbReference>
<protein>
    <submittedName>
        <fullName evidence="2">Uncharacterized protein</fullName>
    </submittedName>
</protein>
<evidence type="ECO:0000256" key="1">
    <source>
        <dbReference type="SAM" id="MobiDB-lite"/>
    </source>
</evidence>
<keyword evidence="3" id="KW-1185">Reference proteome</keyword>
<proteinExistence type="predicted"/>
<dbReference type="Proteomes" id="UP001081071">
    <property type="component" value="Unassembled WGS sequence"/>
</dbReference>
<gene>
    <name evidence="2" type="ORF">O4220_25565</name>
</gene>
<accession>A0ABT4MLP5</accession>